<organism evidence="1 2">
    <name type="scientific">Vitis vinifera</name>
    <name type="common">Grape</name>
    <dbReference type="NCBI Taxonomy" id="29760"/>
    <lineage>
        <taxon>Eukaryota</taxon>
        <taxon>Viridiplantae</taxon>
        <taxon>Streptophyta</taxon>
        <taxon>Embryophyta</taxon>
        <taxon>Tracheophyta</taxon>
        <taxon>Spermatophyta</taxon>
        <taxon>Magnoliopsida</taxon>
        <taxon>eudicotyledons</taxon>
        <taxon>Gunneridae</taxon>
        <taxon>Pentapetalae</taxon>
        <taxon>rosids</taxon>
        <taxon>Vitales</taxon>
        <taxon>Vitaceae</taxon>
        <taxon>Viteae</taxon>
        <taxon>Vitis</taxon>
    </lineage>
</organism>
<proteinExistence type="predicted"/>
<dbReference type="EMBL" id="QGNW01000260">
    <property type="protein sequence ID" value="RVW80849.1"/>
    <property type="molecule type" value="Genomic_DNA"/>
</dbReference>
<accession>A0A438H8Z0</accession>
<dbReference type="Proteomes" id="UP000288805">
    <property type="component" value="Unassembled WGS sequence"/>
</dbReference>
<name>A0A438H8Z0_VITVI</name>
<evidence type="ECO:0000313" key="2">
    <source>
        <dbReference type="Proteomes" id="UP000288805"/>
    </source>
</evidence>
<gene>
    <name evidence="1" type="ORF">CK203_047826</name>
</gene>
<comment type="caution">
    <text evidence="1">The sequence shown here is derived from an EMBL/GenBank/DDBJ whole genome shotgun (WGS) entry which is preliminary data.</text>
</comment>
<reference evidence="1 2" key="1">
    <citation type="journal article" date="2018" name="PLoS Genet.">
        <title>Population sequencing reveals clonal diversity and ancestral inbreeding in the grapevine cultivar Chardonnay.</title>
        <authorList>
            <person name="Roach M.J."/>
            <person name="Johnson D.L."/>
            <person name="Bohlmann J."/>
            <person name="van Vuuren H.J."/>
            <person name="Jones S.J."/>
            <person name="Pretorius I.S."/>
            <person name="Schmidt S.A."/>
            <person name="Borneman A.R."/>
        </authorList>
    </citation>
    <scope>NUCLEOTIDE SEQUENCE [LARGE SCALE GENOMIC DNA]</scope>
    <source>
        <strain evidence="2">cv. Chardonnay</strain>
        <tissue evidence="1">Leaf</tissue>
    </source>
</reference>
<protein>
    <submittedName>
        <fullName evidence="1">Uncharacterized protein</fullName>
    </submittedName>
</protein>
<evidence type="ECO:0000313" key="1">
    <source>
        <dbReference type="EMBL" id="RVW80849.1"/>
    </source>
</evidence>
<sequence>MANARKSGNFISSLTVRGVGLEKEELKEGIGSYFKVVFEEPQVRRPEVVSELFKSIDSTDNEGLEGSFLEEGVTKALSKLGGDKAPRLDWFSLAFWKFCWSIVGGEAMQVFKEFHSQNAMVHNLNATFLVLIPKKGGTSDVQDFKPISLMEPLQNSCKRPN</sequence>
<dbReference type="AlphaFoldDB" id="A0A438H8Z0"/>